<dbReference type="PANTHER" id="PTHR46401">
    <property type="entry name" value="GLYCOSYLTRANSFERASE WBBK-RELATED"/>
    <property type="match status" value="1"/>
</dbReference>
<name>A0ABY5DVC9_9ACTN</name>
<gene>
    <name evidence="4" type="ORF">NBH00_02130</name>
</gene>
<keyword evidence="1" id="KW-0328">Glycosyltransferase</keyword>
<evidence type="ECO:0000313" key="4">
    <source>
        <dbReference type="EMBL" id="UTI65017.1"/>
    </source>
</evidence>
<dbReference type="InterPro" id="IPR028098">
    <property type="entry name" value="Glyco_trans_4-like_N"/>
</dbReference>
<dbReference type="Pfam" id="PF13439">
    <property type="entry name" value="Glyco_transf_4"/>
    <property type="match status" value="1"/>
</dbReference>
<evidence type="ECO:0000259" key="3">
    <source>
        <dbReference type="Pfam" id="PF13439"/>
    </source>
</evidence>
<evidence type="ECO:0000313" key="5">
    <source>
        <dbReference type="Proteomes" id="UP001056035"/>
    </source>
</evidence>
<proteinExistence type="predicted"/>
<evidence type="ECO:0000256" key="2">
    <source>
        <dbReference type="ARBA" id="ARBA00022679"/>
    </source>
</evidence>
<reference evidence="4 5" key="1">
    <citation type="submission" date="2022-06" db="EMBL/GenBank/DDBJ databases">
        <title>Paraconexibacter antarcticus.</title>
        <authorList>
            <person name="Kim C.S."/>
        </authorList>
    </citation>
    <scope>NUCLEOTIDE SEQUENCE [LARGE SCALE GENOMIC DNA]</scope>
    <source>
        <strain evidence="4 5">02-257</strain>
    </source>
</reference>
<dbReference type="PANTHER" id="PTHR46401:SF2">
    <property type="entry name" value="GLYCOSYLTRANSFERASE WBBK-RELATED"/>
    <property type="match status" value="1"/>
</dbReference>
<dbReference type="EMBL" id="CP098502">
    <property type="protein sequence ID" value="UTI65017.1"/>
    <property type="molecule type" value="Genomic_DNA"/>
</dbReference>
<organism evidence="4 5">
    <name type="scientific">Paraconexibacter antarcticus</name>
    <dbReference type="NCBI Taxonomy" id="2949664"/>
    <lineage>
        <taxon>Bacteria</taxon>
        <taxon>Bacillati</taxon>
        <taxon>Actinomycetota</taxon>
        <taxon>Thermoleophilia</taxon>
        <taxon>Solirubrobacterales</taxon>
        <taxon>Paraconexibacteraceae</taxon>
        <taxon>Paraconexibacter</taxon>
    </lineage>
</organism>
<protein>
    <submittedName>
        <fullName evidence="4">Glycosyltransferase family 4 protein</fullName>
    </submittedName>
</protein>
<dbReference type="SUPFAM" id="SSF53756">
    <property type="entry name" value="UDP-Glycosyltransferase/glycogen phosphorylase"/>
    <property type="match status" value="1"/>
</dbReference>
<feature type="domain" description="Glycosyltransferase subfamily 4-like N-terminal" evidence="3">
    <location>
        <begin position="12"/>
        <end position="106"/>
    </location>
</feature>
<evidence type="ECO:0000256" key="1">
    <source>
        <dbReference type="ARBA" id="ARBA00022676"/>
    </source>
</evidence>
<keyword evidence="5" id="KW-1185">Reference proteome</keyword>
<dbReference type="Gene3D" id="3.40.50.2000">
    <property type="entry name" value="Glycogen Phosphorylase B"/>
    <property type="match status" value="2"/>
</dbReference>
<keyword evidence="2" id="KW-0808">Transferase</keyword>
<accession>A0ABY5DVC9</accession>
<sequence>MLPGPQVLAEQVALPLVALRSGARVVHAPNCFLPLVRRGAGVVTVHDLAFEAFPDDFSRRTGTKYRWITPRAVRSADRVIAVSQATADDLAVRYGVPSAKVRVIPNAPSLPFGDAPLPAVAAGDGTPYLLCVGDLRAKKNLARVVAAWSALRASGEFAGRLVIAGQGDVGALGLAAGSPLPPGLVVTGYLDDASLDATMRGAACVVHASLYEGFGLVVAEAMARGVPVAIADATALPEVAGDACEAFDPLDAEAIAAAVLRAVAPARSAELAVLGRARAATFSWDASAAATADVYRELLP</sequence>
<dbReference type="Proteomes" id="UP001056035">
    <property type="component" value="Chromosome"/>
</dbReference>
<dbReference type="Pfam" id="PF13692">
    <property type="entry name" value="Glyco_trans_1_4"/>
    <property type="match status" value="1"/>
</dbReference>
<dbReference type="CDD" id="cd03809">
    <property type="entry name" value="GT4_MtfB-like"/>
    <property type="match status" value="1"/>
</dbReference>